<accession>A0A834N0M5</accession>
<organism evidence="2 3">
    <name type="scientific">Vespula germanica</name>
    <name type="common">German yellow jacket</name>
    <name type="synonym">Paravespula germanica</name>
    <dbReference type="NCBI Taxonomy" id="30212"/>
    <lineage>
        <taxon>Eukaryota</taxon>
        <taxon>Metazoa</taxon>
        <taxon>Ecdysozoa</taxon>
        <taxon>Arthropoda</taxon>
        <taxon>Hexapoda</taxon>
        <taxon>Insecta</taxon>
        <taxon>Pterygota</taxon>
        <taxon>Neoptera</taxon>
        <taxon>Endopterygota</taxon>
        <taxon>Hymenoptera</taxon>
        <taxon>Apocrita</taxon>
        <taxon>Aculeata</taxon>
        <taxon>Vespoidea</taxon>
        <taxon>Vespidae</taxon>
        <taxon>Vespinae</taxon>
        <taxon>Vespula</taxon>
    </lineage>
</organism>
<reference evidence="2" key="1">
    <citation type="journal article" date="2020" name="G3 (Bethesda)">
        <title>High-Quality Assemblies for Three Invasive Social Wasps from the &lt;i&gt;Vespula&lt;/i&gt; Genus.</title>
        <authorList>
            <person name="Harrop T.W.R."/>
            <person name="Guhlin J."/>
            <person name="McLaughlin G.M."/>
            <person name="Permina E."/>
            <person name="Stockwell P."/>
            <person name="Gilligan J."/>
            <person name="Le Lec M.F."/>
            <person name="Gruber M.A.M."/>
            <person name="Quinn O."/>
            <person name="Lovegrove M."/>
            <person name="Duncan E.J."/>
            <person name="Remnant E.J."/>
            <person name="Van Eeckhoven J."/>
            <person name="Graham B."/>
            <person name="Knapp R.A."/>
            <person name="Langford K.W."/>
            <person name="Kronenberg Z."/>
            <person name="Press M.O."/>
            <person name="Eacker S.M."/>
            <person name="Wilson-Rankin E.E."/>
            <person name="Purcell J."/>
            <person name="Lester P.J."/>
            <person name="Dearden P.K."/>
        </authorList>
    </citation>
    <scope>NUCLEOTIDE SEQUENCE</scope>
    <source>
        <strain evidence="2">Linc-1</strain>
    </source>
</reference>
<proteinExistence type="predicted"/>
<keyword evidence="3" id="KW-1185">Reference proteome</keyword>
<comment type="caution">
    <text evidence="2">The sequence shown here is derived from an EMBL/GenBank/DDBJ whole genome shotgun (WGS) entry which is preliminary data.</text>
</comment>
<feature type="compositionally biased region" description="Low complexity" evidence="1">
    <location>
        <begin position="1"/>
        <end position="12"/>
    </location>
</feature>
<evidence type="ECO:0000313" key="3">
    <source>
        <dbReference type="Proteomes" id="UP000617340"/>
    </source>
</evidence>
<evidence type="ECO:0000256" key="1">
    <source>
        <dbReference type="SAM" id="MobiDB-lite"/>
    </source>
</evidence>
<sequence length="193" mass="21555">MTTRTWTTTTTTNDERRRRSGGKKSTVGGRVCKLTGVPSKVPEVASTFSEPRDIKSNNGWENGRQTEKSIPDFQHTSYHHVNVPSNMAQWNGCNESFILLEVVRALSVSVKAALALMPRYLPLKLTFMSRRCCSITDAADMRFGLVLLTPKENPFPSCRRENVYVAVCKLARVLPSSSIFALDIGIKTNLCDR</sequence>
<protein>
    <submittedName>
        <fullName evidence="2">Uncharacterized protein</fullName>
    </submittedName>
</protein>
<gene>
    <name evidence="2" type="ORF">HZH68_011615</name>
</gene>
<dbReference type="AlphaFoldDB" id="A0A834N0M5"/>
<evidence type="ECO:0000313" key="2">
    <source>
        <dbReference type="EMBL" id="KAF7392072.1"/>
    </source>
</evidence>
<dbReference type="Proteomes" id="UP000617340">
    <property type="component" value="Unassembled WGS sequence"/>
</dbReference>
<feature type="region of interest" description="Disordered" evidence="1">
    <location>
        <begin position="45"/>
        <end position="66"/>
    </location>
</feature>
<feature type="region of interest" description="Disordered" evidence="1">
    <location>
        <begin position="1"/>
        <end position="30"/>
    </location>
</feature>
<dbReference type="EMBL" id="JACSDZ010000011">
    <property type="protein sequence ID" value="KAF7392072.1"/>
    <property type="molecule type" value="Genomic_DNA"/>
</dbReference>
<name>A0A834N0M5_VESGE</name>